<keyword evidence="2" id="KW-1185">Reference proteome</keyword>
<evidence type="ECO:0000313" key="2">
    <source>
        <dbReference type="Proteomes" id="UP001197214"/>
    </source>
</evidence>
<dbReference type="Proteomes" id="UP001197214">
    <property type="component" value="Unassembled WGS sequence"/>
</dbReference>
<evidence type="ECO:0008006" key="3">
    <source>
        <dbReference type="Google" id="ProtNLM"/>
    </source>
</evidence>
<dbReference type="EMBL" id="JAHWZX010000010">
    <property type="protein sequence ID" value="MBW4331503.1"/>
    <property type="molecule type" value="Genomic_DNA"/>
</dbReference>
<comment type="caution">
    <text evidence="1">The sequence shown here is derived from an EMBL/GenBank/DDBJ whole genome shotgun (WGS) entry which is preliminary data.</text>
</comment>
<evidence type="ECO:0000313" key="1">
    <source>
        <dbReference type="EMBL" id="MBW4331503.1"/>
    </source>
</evidence>
<organism evidence="1 2">
    <name type="scientific">Stakelama flava</name>
    <dbReference type="NCBI Taxonomy" id="2860338"/>
    <lineage>
        <taxon>Bacteria</taxon>
        <taxon>Pseudomonadati</taxon>
        <taxon>Pseudomonadota</taxon>
        <taxon>Alphaproteobacteria</taxon>
        <taxon>Sphingomonadales</taxon>
        <taxon>Sphingomonadaceae</taxon>
        <taxon>Stakelama</taxon>
    </lineage>
</organism>
<accession>A0ABS6XMR2</accession>
<reference evidence="1 2" key="1">
    <citation type="submission" date="2021-07" db="EMBL/GenBank/DDBJ databases">
        <title>Stakelama flava sp. nov., a novel endophytic bacterium isolated from branch of Kandelia candel.</title>
        <authorList>
            <person name="Tuo L."/>
        </authorList>
    </citation>
    <scope>NUCLEOTIDE SEQUENCE [LARGE SCALE GENOMIC DNA]</scope>
    <source>
        <strain evidence="1 2">CBK3Z-3</strain>
    </source>
</reference>
<sequence length="209" mass="23375">MRKDRARLRLRLPLSRADRPAGCRAGGVESERMIVAALPAPLPVVMSGITQQDQVASLDADLLRGPTATAALQRRCGDVPVRVEVDRDAKRAPDAAQRQRLQVGPDEPVSYRRVRLVCGDRLLSEAENWFVPSRLTDAMNRDLLSGTRPYGAVIAPLRPRRRNLQRERLWDGSGMPPEKILRHRALVLDHNGVPLAEVVETYHRGALHR</sequence>
<proteinExistence type="predicted"/>
<gene>
    <name evidence="1" type="ORF">KY084_11555</name>
</gene>
<protein>
    <recommendedName>
        <fullName evidence="3">Chorismate lyase</fullName>
    </recommendedName>
</protein>
<name>A0ABS6XMR2_9SPHN</name>